<protein>
    <submittedName>
        <fullName evidence="2">Uncharacterized protein</fullName>
    </submittedName>
</protein>
<keyword evidence="1" id="KW-1133">Transmembrane helix</keyword>
<organism evidence="2 3">
    <name type="scientific">Paraglaciecola mesophila KMM 241</name>
    <dbReference type="NCBI Taxonomy" id="1128912"/>
    <lineage>
        <taxon>Bacteria</taxon>
        <taxon>Pseudomonadati</taxon>
        <taxon>Pseudomonadota</taxon>
        <taxon>Gammaproteobacteria</taxon>
        <taxon>Alteromonadales</taxon>
        <taxon>Alteromonadaceae</taxon>
        <taxon>Paraglaciecola</taxon>
    </lineage>
</organism>
<dbReference type="Proteomes" id="UP000006263">
    <property type="component" value="Unassembled WGS sequence"/>
</dbReference>
<keyword evidence="1" id="KW-0472">Membrane</keyword>
<accession>K6YKH9</accession>
<name>K6YKH9_9ALTE</name>
<evidence type="ECO:0000256" key="1">
    <source>
        <dbReference type="SAM" id="Phobius"/>
    </source>
</evidence>
<feature type="transmembrane region" description="Helical" evidence="1">
    <location>
        <begin position="7"/>
        <end position="30"/>
    </location>
</feature>
<proteinExistence type="predicted"/>
<evidence type="ECO:0000313" key="3">
    <source>
        <dbReference type="Proteomes" id="UP000006263"/>
    </source>
</evidence>
<reference evidence="2 3" key="1">
    <citation type="journal article" date="2017" name="Antonie Van Leeuwenhoek">
        <title>Rhizobium rhizosphaerae sp. nov., a novel species isolated from rice rhizosphere.</title>
        <authorList>
            <person name="Zhao J.J."/>
            <person name="Zhang J."/>
            <person name="Zhang R.J."/>
            <person name="Zhang C.W."/>
            <person name="Yin H.Q."/>
            <person name="Zhang X.X."/>
        </authorList>
    </citation>
    <scope>NUCLEOTIDE SEQUENCE [LARGE SCALE GENOMIC DNA]</scope>
    <source>
        <strain evidence="2 3">KMM 241</strain>
    </source>
</reference>
<comment type="caution">
    <text evidence="2">The sequence shown here is derived from an EMBL/GenBank/DDBJ whole genome shotgun (WGS) entry which is preliminary data.</text>
</comment>
<keyword evidence="1" id="KW-0812">Transmembrane</keyword>
<gene>
    <name evidence="2" type="ORF">GMES_2215</name>
</gene>
<dbReference type="EMBL" id="BAEP01000047">
    <property type="protein sequence ID" value="GAC24511.1"/>
    <property type="molecule type" value="Genomic_DNA"/>
</dbReference>
<dbReference type="AlphaFoldDB" id="K6YKH9"/>
<sequence>MKTSGAFLYLYATHLLLFIELLIICIVAQFRPTFALGL</sequence>
<evidence type="ECO:0000313" key="2">
    <source>
        <dbReference type="EMBL" id="GAC24511.1"/>
    </source>
</evidence>